<gene>
    <name evidence="2" type="ORF">BK138_17335</name>
</gene>
<comment type="caution">
    <text evidence="2">The sequence shown here is derived from an EMBL/GenBank/DDBJ whole genome shotgun (WGS) entry which is preliminary data.</text>
</comment>
<dbReference type="RefSeq" id="WP_076171105.1">
    <property type="nucleotide sequence ID" value="NZ_MRTP01000004.1"/>
</dbReference>
<evidence type="ECO:0000256" key="1">
    <source>
        <dbReference type="SAM" id="Phobius"/>
    </source>
</evidence>
<evidence type="ECO:0000313" key="2">
    <source>
        <dbReference type="EMBL" id="OMF53600.1"/>
    </source>
</evidence>
<dbReference type="EMBL" id="MRTP01000004">
    <property type="protein sequence ID" value="OMF53600.1"/>
    <property type="molecule type" value="Genomic_DNA"/>
</dbReference>
<sequence length="748" mass="82712">MKKRINLLNLVFFVPAVILSFAVWNDYKQDVARVEDRLQTVEGLFYLDGGSKVISLTDGAEGMDAILYDAATHQEVTTIHLRSNIHNQFVGSYQIGNLVIATTDDSSGLQLNVIGPGGHVEELVQGTLEFDGFLTSAVHHWNGRMLVGGETVNDTFVVGEVKDGVFQTAYLNEDTGLPARPTSMSEVMGSFNDSRAVPLYELDLKDGSTAYVSGLLNAQHKAAIRIRPEGGSGFDAEDLAEQQFAALAGVDPARLWRTESGEPKQVRTYDAVKGDWGSVVNTPAPIYQAAVFPLNDRETLIFGSTAKDERKGRVTGYLYDRQTRSFIDLSQPLSSLEPEDVSSGTLSFFKETGDATLYFTDGEKSAGWLNVKGGTLTRMTGEALQTWQMAEGADRISWTSFAHYLKRGNALVINWAIWLLIPLVLFGGLGLLIRIMTARQKKFTAEGTIVQGTVTRLQETGTYVNEQPMIRFDIRFEDEGRMKETSIKKVASYLHAPRVGDPVLISYSRKKNRAVFVTDDELPQTAPEVIRDAVLTRIDSYGKAGRGEALLLHFDTGGQTWAIPVVQANGFVYRTGDKADLMQIGGVTRLYNYNRTRDMRGADQLTLEGEVIRIEHIPVEIVNRQLILFELLLSHGDQRSRKVNSQFVPVRLPIAVGAVIPVSVNKGEYEQELRLLQGKQGSANVTAVQFDGTVGERPFARITVTKNGISYRIEQSIEPLYGVEVGDDLWIAYDEETREAVIVQYASA</sequence>
<keyword evidence="1" id="KW-0812">Transmembrane</keyword>
<dbReference type="Proteomes" id="UP000187172">
    <property type="component" value="Unassembled WGS sequence"/>
</dbReference>
<accession>A0A1R1EP61</accession>
<protein>
    <submittedName>
        <fullName evidence="2">Uncharacterized protein</fullName>
    </submittedName>
</protein>
<proteinExistence type="predicted"/>
<organism evidence="2 3">
    <name type="scientific">Paenibacillus rhizosphaerae</name>
    <dbReference type="NCBI Taxonomy" id="297318"/>
    <lineage>
        <taxon>Bacteria</taxon>
        <taxon>Bacillati</taxon>
        <taxon>Bacillota</taxon>
        <taxon>Bacilli</taxon>
        <taxon>Bacillales</taxon>
        <taxon>Paenibacillaceae</taxon>
        <taxon>Paenibacillus</taxon>
    </lineage>
</organism>
<keyword evidence="1" id="KW-0472">Membrane</keyword>
<dbReference type="AlphaFoldDB" id="A0A1R1EP61"/>
<name>A0A1R1EP61_9BACL</name>
<reference evidence="2 3" key="1">
    <citation type="submission" date="2016-11" db="EMBL/GenBank/DDBJ databases">
        <title>Paenibacillus species isolates.</title>
        <authorList>
            <person name="Beno S.M."/>
        </authorList>
    </citation>
    <scope>NUCLEOTIDE SEQUENCE [LARGE SCALE GENOMIC DNA]</scope>
    <source>
        <strain evidence="2 3">FSL R5-0378</strain>
    </source>
</reference>
<evidence type="ECO:0000313" key="3">
    <source>
        <dbReference type="Proteomes" id="UP000187172"/>
    </source>
</evidence>
<keyword evidence="3" id="KW-1185">Reference proteome</keyword>
<feature type="transmembrane region" description="Helical" evidence="1">
    <location>
        <begin position="7"/>
        <end position="24"/>
    </location>
</feature>
<feature type="transmembrane region" description="Helical" evidence="1">
    <location>
        <begin position="415"/>
        <end position="433"/>
    </location>
</feature>
<keyword evidence="1" id="KW-1133">Transmembrane helix</keyword>